<evidence type="ECO:0000259" key="14">
    <source>
        <dbReference type="PROSITE" id="PS50975"/>
    </source>
</evidence>
<dbReference type="GO" id="GO:0004736">
    <property type="term" value="F:pyruvate carboxylase activity"/>
    <property type="evidence" value="ECO:0007669"/>
    <property type="project" value="UniProtKB-EC"/>
</dbReference>
<dbReference type="SUPFAM" id="SSF89000">
    <property type="entry name" value="post-HMGL domain-like"/>
    <property type="match status" value="1"/>
</dbReference>
<dbReference type="InterPro" id="IPR005482">
    <property type="entry name" value="Biotin_COase_C"/>
</dbReference>
<dbReference type="InterPro" id="IPR013785">
    <property type="entry name" value="Aldolase_TIM"/>
</dbReference>
<dbReference type="NCBIfam" id="NF009554">
    <property type="entry name" value="PRK12999.1"/>
    <property type="match status" value="1"/>
</dbReference>
<evidence type="ECO:0000256" key="11">
    <source>
        <dbReference type="PIRSR" id="PIRSR001594-3"/>
    </source>
</evidence>
<evidence type="ECO:0000259" key="16">
    <source>
        <dbReference type="PROSITE" id="PS50991"/>
    </source>
</evidence>
<comment type="catalytic activity">
    <reaction evidence="8">
        <text>hydrogencarbonate + pyruvate + ATP = oxaloacetate + ADP + phosphate + H(+)</text>
        <dbReference type="Rhea" id="RHEA:20844"/>
        <dbReference type="ChEBI" id="CHEBI:15361"/>
        <dbReference type="ChEBI" id="CHEBI:15378"/>
        <dbReference type="ChEBI" id="CHEBI:16452"/>
        <dbReference type="ChEBI" id="CHEBI:17544"/>
        <dbReference type="ChEBI" id="CHEBI:30616"/>
        <dbReference type="ChEBI" id="CHEBI:43474"/>
        <dbReference type="ChEBI" id="CHEBI:456216"/>
        <dbReference type="EC" id="6.4.1.1"/>
    </reaction>
</comment>
<dbReference type="PROSITE" id="PS50975">
    <property type="entry name" value="ATP_GRASP"/>
    <property type="match status" value="1"/>
</dbReference>
<dbReference type="NCBIfam" id="TIGR01235">
    <property type="entry name" value="pyruv_carbox"/>
    <property type="match status" value="1"/>
</dbReference>
<comment type="function">
    <text evidence="8">Catalyzes a 2-step reaction, involving the ATP-dependent carboxylation of the covalently attached biotin in the first step and the transfer of the carboxyl group to pyruvate in the second.</text>
</comment>
<feature type="modified residue" description="N6-biotinyllysine" evidence="12">
    <location>
        <position position="1113"/>
    </location>
</feature>
<comment type="caution">
    <text evidence="17">The sequence shown here is derived from an EMBL/GenBank/DDBJ whole genome shotgun (WGS) entry which is preliminary data.</text>
</comment>
<dbReference type="NCBIfam" id="NF006761">
    <property type="entry name" value="PRK09282.1"/>
    <property type="match status" value="1"/>
</dbReference>
<comment type="cofactor">
    <cofactor evidence="1 8">
        <name>biotin</name>
        <dbReference type="ChEBI" id="CHEBI:57586"/>
    </cofactor>
</comment>
<keyword evidence="3 8" id="KW-0436">Ligase</keyword>
<proteinExistence type="predicted"/>
<evidence type="ECO:0000259" key="13">
    <source>
        <dbReference type="PROSITE" id="PS50968"/>
    </source>
</evidence>
<protein>
    <recommendedName>
        <fullName evidence="2 8">Pyruvate carboxylase</fullName>
        <ecNumber evidence="2 8">6.4.1.1</ecNumber>
    </recommendedName>
</protein>
<dbReference type="Pfam" id="PF02786">
    <property type="entry name" value="CPSase_L_D2"/>
    <property type="match status" value="1"/>
</dbReference>
<dbReference type="PROSITE" id="PS50991">
    <property type="entry name" value="PYR_CT"/>
    <property type="match status" value="1"/>
</dbReference>
<dbReference type="FunFam" id="3.30.470.20:FF:000012">
    <property type="entry name" value="Pyruvate carboxylase"/>
    <property type="match status" value="1"/>
</dbReference>
<dbReference type="InterPro" id="IPR055268">
    <property type="entry name" value="PCB-like"/>
</dbReference>
<dbReference type="InterPro" id="IPR011764">
    <property type="entry name" value="Biotin_carboxylation_dom"/>
</dbReference>
<feature type="domain" description="Biotin carboxylation" evidence="15">
    <location>
        <begin position="6"/>
        <end position="458"/>
    </location>
</feature>
<evidence type="ECO:0000256" key="6">
    <source>
        <dbReference type="ARBA" id="ARBA00022840"/>
    </source>
</evidence>
<dbReference type="InterPro" id="IPR016185">
    <property type="entry name" value="PreATP-grasp_dom_sf"/>
</dbReference>
<keyword evidence="17" id="KW-0670">Pyruvate</keyword>
<feature type="domain" description="Lipoyl-binding" evidence="13">
    <location>
        <begin position="1072"/>
        <end position="1147"/>
    </location>
</feature>
<dbReference type="Gene3D" id="3.20.20.70">
    <property type="entry name" value="Aldolase class I"/>
    <property type="match status" value="1"/>
</dbReference>
<dbReference type="PANTHER" id="PTHR43778:SF2">
    <property type="entry name" value="PYRUVATE CARBOXYLASE, MITOCHONDRIAL"/>
    <property type="match status" value="1"/>
</dbReference>
<dbReference type="OrthoDB" id="9807469at2"/>
<evidence type="ECO:0000256" key="9">
    <source>
        <dbReference type="PIRSR" id="PIRSR001594-1"/>
    </source>
</evidence>
<evidence type="ECO:0000256" key="2">
    <source>
        <dbReference type="ARBA" id="ARBA00013057"/>
    </source>
</evidence>
<dbReference type="Pfam" id="PF00289">
    <property type="entry name" value="Biotin_carb_N"/>
    <property type="match status" value="1"/>
</dbReference>
<sequence length="1147" mass="129139">MTELKRIKKVLVANRGEIAIRVFRACTEMNIRTVAIYSSEDTGSYHRFKADETYLIGEGKKPIDAYLDIEGIIALAKRVQVDAIHPGYGFLSENIEFAKRCEEEGIIFIGPTSEHLSMFGDKVKAREQATAAGLPVIPGSDGPVQTIEDVQAFGSKYGYPIIIKASLGGGGRGMRIVESEQDVTEAYERAKSEAKSAFGNDEIYVEKFIQNPKHIEVQIIGDKHGNIVHLYERDCSVQRRHQKLIEVAPSLSLSEELREEICNAAVRLMKNVDYINAGTVEFLVTGEEYYFIEVNPRVQVEHTITEMITGIDIVQTQIKVAEGHELHSDTIGIPTQENVSTMGYAIQSRITTEDPLNNFMPDTGKIMAYRSGGGFGVRLDAGNAYQGAVISPHYDSLLVKVSTHAMTFEQAAHKMVRNLKEFRIRGIKTNIPFLENVMVHESFLSGEYDTTFIDKTPELFVFPKRRDRGTKMLSYIGYTTVNGVEGLPKKEKPEFPSLEIPKIDPLESFPNGTKQILEEQGPEGLANWLKNQKEVLLTDTTFRDAHQSLLATRIRTKDILRIAEPTANMLPNLFSVEMWGGATFDVAYRFLKENPWHRLIKLREKMPNILFQMLLRASNAVGYKNYPDNLIDEFVEKSANAGIDVFRIFDSLNWIEGMKPAIEAVRANNKVAEATLCYTGDILDKGRQKYDMQYYKTMAKELEASGAHILGIKDMAGLLKPEAAYQLISTLKETVDIPIHLHTHDTSGNGIFTYARAIEAGVDVVDVATGSMAGNTSQPSAQSLYYALQGTERQPRVNIENYEEISTYWEGVRKYYQEFESGMNAPHSEIYFHEMPGGQYSNLQQQAKAVGLGERWSEVKTMYRKVNDMFGDVVKVTPSSKVIGDMALFMVQNNLTEEDVYQKGESIDFPDSVIEFVQGYIGQPYQGFPKELQRIILKDREAITVRPGELLEPIDFKEIRDTLFNQLNRQVTSFDCISYALYPKVFLDYQSFYEKYGDVSVLDTPTFFYGMRLGEEIEIEIEKGKTLFVKLVSISEARLDGTRTIYFELNGQPREVTVKDENIKTNIVERPKVDKGINKQIGATMPGTVLKVNCAKGDKVEKGQHLLTTEAMKMETTVQAPFAGTIKELYVSNGDAIAVDDLLIEFE</sequence>
<dbReference type="InterPro" id="IPR011761">
    <property type="entry name" value="ATP-grasp"/>
</dbReference>
<dbReference type="Pfam" id="PF00682">
    <property type="entry name" value="HMGL-like"/>
    <property type="match status" value="1"/>
</dbReference>
<dbReference type="Pfam" id="PF00364">
    <property type="entry name" value="Biotin_lipoyl"/>
    <property type="match status" value="1"/>
</dbReference>
<keyword evidence="6 8" id="KW-0067">ATP-binding</keyword>
<keyword evidence="4 11" id="KW-0479">Metal-binding</keyword>
<dbReference type="Pfam" id="PF02785">
    <property type="entry name" value="Biotin_carb_C"/>
    <property type="match status" value="1"/>
</dbReference>
<dbReference type="SUPFAM" id="SSF56059">
    <property type="entry name" value="Glutathione synthetase ATP-binding domain-like"/>
    <property type="match status" value="1"/>
</dbReference>
<dbReference type="PROSITE" id="PS00867">
    <property type="entry name" value="CPSASE_2"/>
    <property type="match status" value="1"/>
</dbReference>
<feature type="domain" description="ATP-grasp" evidence="14">
    <location>
        <begin position="126"/>
        <end position="322"/>
    </location>
</feature>
<feature type="binding site" evidence="10">
    <location>
        <position position="241"/>
    </location>
    <ligand>
        <name>ATP</name>
        <dbReference type="ChEBI" id="CHEBI:30616"/>
    </ligand>
</feature>
<dbReference type="InterPro" id="IPR005481">
    <property type="entry name" value="BC-like_N"/>
</dbReference>
<dbReference type="InterPro" id="IPR003379">
    <property type="entry name" value="Carboxylase_cons_dom"/>
</dbReference>
<feature type="active site" evidence="9">
    <location>
        <position position="297"/>
    </location>
</feature>
<dbReference type="InterPro" id="IPR000891">
    <property type="entry name" value="PYR_CT"/>
</dbReference>
<feature type="binding site" evidence="10">
    <location>
        <position position="616"/>
    </location>
    <ligand>
        <name>substrate</name>
    </ligand>
</feature>
<evidence type="ECO:0000256" key="5">
    <source>
        <dbReference type="ARBA" id="ARBA00022741"/>
    </source>
</evidence>
<dbReference type="SMART" id="SM00878">
    <property type="entry name" value="Biotin_carb_C"/>
    <property type="match status" value="1"/>
</dbReference>
<feature type="domain" description="Pyruvate carboxyltransferase" evidence="16">
    <location>
        <begin position="535"/>
        <end position="803"/>
    </location>
</feature>
<evidence type="ECO:0000313" key="17">
    <source>
        <dbReference type="EMBL" id="RLL45205.1"/>
    </source>
</evidence>
<dbReference type="SUPFAM" id="SSF51569">
    <property type="entry name" value="Aldolase"/>
    <property type="match status" value="1"/>
</dbReference>
<keyword evidence="7 8" id="KW-0092">Biotin</keyword>
<dbReference type="AlphaFoldDB" id="A0A498DI74"/>
<feature type="binding site" evidence="11">
    <location>
        <position position="744"/>
    </location>
    <ligand>
        <name>Mn(2+)</name>
        <dbReference type="ChEBI" id="CHEBI:29035"/>
    </ligand>
</feature>
<dbReference type="GO" id="GO:0006094">
    <property type="term" value="P:gluconeogenesis"/>
    <property type="evidence" value="ECO:0007669"/>
    <property type="project" value="InterPro"/>
</dbReference>
<evidence type="ECO:0000256" key="8">
    <source>
        <dbReference type="PIRNR" id="PIRNR001594"/>
    </source>
</evidence>
<dbReference type="Proteomes" id="UP000270219">
    <property type="component" value="Unassembled WGS sequence"/>
</dbReference>
<dbReference type="SUPFAM" id="SSF52440">
    <property type="entry name" value="PreATP-grasp domain"/>
    <property type="match status" value="1"/>
</dbReference>
<name>A0A498DI74_9BACI</name>
<evidence type="ECO:0000256" key="3">
    <source>
        <dbReference type="ARBA" id="ARBA00022598"/>
    </source>
</evidence>
<feature type="binding site" description="via carbamate group" evidence="11">
    <location>
        <position position="713"/>
    </location>
    <ligand>
        <name>Mn(2+)</name>
        <dbReference type="ChEBI" id="CHEBI:29035"/>
    </ligand>
</feature>
<dbReference type="PIRSF" id="PIRSF001594">
    <property type="entry name" value="Pyruv_carbox"/>
    <property type="match status" value="1"/>
</dbReference>
<evidence type="ECO:0000256" key="1">
    <source>
        <dbReference type="ARBA" id="ARBA00001953"/>
    </source>
</evidence>
<dbReference type="GO" id="GO:0005737">
    <property type="term" value="C:cytoplasm"/>
    <property type="evidence" value="ECO:0007669"/>
    <property type="project" value="TreeGrafter"/>
</dbReference>
<dbReference type="SUPFAM" id="SSF51230">
    <property type="entry name" value="Single hybrid motif"/>
    <property type="match status" value="1"/>
</dbReference>
<dbReference type="Gene3D" id="3.10.600.10">
    <property type="entry name" value="pyruvate carboxylase f1077a mutant domain"/>
    <property type="match status" value="1"/>
</dbReference>
<dbReference type="RefSeq" id="WP_121522793.1">
    <property type="nucleotide sequence ID" value="NZ_RCHR01000003.1"/>
</dbReference>
<dbReference type="Gene3D" id="3.30.470.20">
    <property type="entry name" value="ATP-grasp fold, B domain"/>
    <property type="match status" value="1"/>
</dbReference>
<dbReference type="FunFam" id="2.40.50.100:FF:000003">
    <property type="entry name" value="Acetyl-CoA carboxylase biotin carboxyl carrier protein"/>
    <property type="match status" value="1"/>
</dbReference>
<dbReference type="Pfam" id="PF02436">
    <property type="entry name" value="PYC_OADA"/>
    <property type="match status" value="1"/>
</dbReference>
<keyword evidence="18" id="KW-1185">Reference proteome</keyword>
<evidence type="ECO:0000313" key="18">
    <source>
        <dbReference type="Proteomes" id="UP000270219"/>
    </source>
</evidence>
<dbReference type="GO" id="GO:0005524">
    <property type="term" value="F:ATP binding"/>
    <property type="evidence" value="ECO:0007669"/>
    <property type="project" value="UniProtKB-UniRule"/>
</dbReference>
<accession>A0A498DI74</accession>
<dbReference type="InterPro" id="IPR000089">
    <property type="entry name" value="Biotin_lipoyl"/>
</dbReference>
<feature type="binding site" evidence="11">
    <location>
        <position position="742"/>
    </location>
    <ligand>
        <name>Mn(2+)</name>
        <dbReference type="ChEBI" id="CHEBI:29035"/>
    </ligand>
</feature>
<dbReference type="EMBL" id="RCHR01000003">
    <property type="protein sequence ID" value="RLL45205.1"/>
    <property type="molecule type" value="Genomic_DNA"/>
</dbReference>
<dbReference type="GO" id="GO:0046872">
    <property type="term" value="F:metal ion binding"/>
    <property type="evidence" value="ECO:0007669"/>
    <property type="project" value="UniProtKB-KW"/>
</dbReference>
<dbReference type="EC" id="6.4.1.1" evidence="2 8"/>
<dbReference type="PROSITE" id="PS50979">
    <property type="entry name" value="BC"/>
    <property type="match status" value="1"/>
</dbReference>
<dbReference type="InterPro" id="IPR005930">
    <property type="entry name" value="Pyruv_COase"/>
</dbReference>
<evidence type="ECO:0000259" key="15">
    <source>
        <dbReference type="PROSITE" id="PS50979"/>
    </source>
</evidence>
<dbReference type="InterPro" id="IPR011053">
    <property type="entry name" value="Single_hybrid_motif"/>
</dbReference>
<organism evidence="17 18">
    <name type="scientific">Oceanobacillus piezotolerans</name>
    <dbReference type="NCBI Taxonomy" id="2448030"/>
    <lineage>
        <taxon>Bacteria</taxon>
        <taxon>Bacillati</taxon>
        <taxon>Bacillota</taxon>
        <taxon>Bacilli</taxon>
        <taxon>Bacillales</taxon>
        <taxon>Bacillaceae</taxon>
        <taxon>Oceanobacillus</taxon>
    </lineage>
</organism>
<evidence type="ECO:0000256" key="12">
    <source>
        <dbReference type="PIRSR" id="PIRSR001594-4"/>
    </source>
</evidence>
<feature type="binding site" evidence="10">
    <location>
        <position position="877"/>
    </location>
    <ligand>
        <name>substrate</name>
    </ligand>
</feature>
<reference evidence="17 18" key="1">
    <citation type="submission" date="2018-10" db="EMBL/GenBank/DDBJ databases">
        <title>Oceanobacillus sp. YLB-02 draft genome.</title>
        <authorList>
            <person name="Yu L."/>
        </authorList>
    </citation>
    <scope>NUCLEOTIDE SEQUENCE [LARGE SCALE GENOMIC DNA]</scope>
    <source>
        <strain evidence="17 18">YLB-02</strain>
    </source>
</reference>
<dbReference type="PROSITE" id="PS50968">
    <property type="entry name" value="BIOTINYL_LIPOYL"/>
    <property type="match status" value="1"/>
</dbReference>
<evidence type="ECO:0000256" key="7">
    <source>
        <dbReference type="ARBA" id="ARBA00023267"/>
    </source>
</evidence>
<dbReference type="CDD" id="cd07937">
    <property type="entry name" value="DRE_TIM_PC_TC_5S"/>
    <property type="match status" value="1"/>
</dbReference>
<dbReference type="PROSITE" id="PS00866">
    <property type="entry name" value="CPSASE_1"/>
    <property type="match status" value="1"/>
</dbReference>
<dbReference type="PANTHER" id="PTHR43778">
    <property type="entry name" value="PYRUVATE CARBOXYLASE"/>
    <property type="match status" value="1"/>
</dbReference>
<feature type="modified residue" description="N6-carboxylysine" evidence="12">
    <location>
        <position position="713"/>
    </location>
</feature>
<feature type="binding site" evidence="10">
    <location>
        <position position="122"/>
    </location>
    <ligand>
        <name>ATP</name>
        <dbReference type="ChEBI" id="CHEBI:30616"/>
    </ligand>
</feature>
<gene>
    <name evidence="17" type="primary">pyc</name>
    <name evidence="17" type="ORF">D8M04_10120</name>
</gene>
<dbReference type="FunFam" id="3.40.50.20:FF:000010">
    <property type="entry name" value="Propionyl-CoA carboxylase subunit alpha"/>
    <property type="match status" value="1"/>
</dbReference>
<keyword evidence="5 8" id="KW-0547">Nucleotide-binding</keyword>
<dbReference type="InterPro" id="IPR005479">
    <property type="entry name" value="CPAse_ATP-bd"/>
</dbReference>
<feature type="binding site" evidence="10">
    <location>
        <position position="206"/>
    </location>
    <ligand>
        <name>ATP</name>
        <dbReference type="ChEBI" id="CHEBI:30616"/>
    </ligand>
</feature>
<evidence type="ECO:0000256" key="4">
    <source>
        <dbReference type="ARBA" id="ARBA00022723"/>
    </source>
</evidence>
<dbReference type="FunFam" id="3.30.1490.20:FF:000018">
    <property type="entry name" value="Biotin carboxylase"/>
    <property type="match status" value="1"/>
</dbReference>
<dbReference type="SUPFAM" id="SSF51246">
    <property type="entry name" value="Rudiment single hybrid motif"/>
    <property type="match status" value="1"/>
</dbReference>
<dbReference type="FunFam" id="3.20.20.70:FF:000033">
    <property type="entry name" value="Pyruvate carboxylase"/>
    <property type="match status" value="1"/>
</dbReference>
<feature type="binding site" evidence="11">
    <location>
        <position position="544"/>
    </location>
    <ligand>
        <name>Mn(2+)</name>
        <dbReference type="ChEBI" id="CHEBI:29035"/>
    </ligand>
</feature>
<dbReference type="Gene3D" id="2.40.50.100">
    <property type="match status" value="1"/>
</dbReference>
<dbReference type="InterPro" id="IPR011054">
    <property type="entry name" value="Rudment_hybrid_motif"/>
</dbReference>
<evidence type="ECO:0000256" key="10">
    <source>
        <dbReference type="PIRSR" id="PIRSR001594-2"/>
    </source>
</evidence>
<dbReference type="CDD" id="cd06850">
    <property type="entry name" value="biotinyl_domain"/>
    <property type="match status" value="1"/>
</dbReference>